<proteinExistence type="predicted"/>
<dbReference type="EMBL" id="JAHRIP010038369">
    <property type="protein sequence ID" value="MEQ2295255.1"/>
    <property type="molecule type" value="Genomic_DNA"/>
</dbReference>
<reference evidence="1 2" key="1">
    <citation type="submission" date="2021-06" db="EMBL/GenBank/DDBJ databases">
        <authorList>
            <person name="Palmer J.M."/>
        </authorList>
    </citation>
    <scope>NUCLEOTIDE SEQUENCE [LARGE SCALE GENOMIC DNA]</scope>
    <source>
        <strain evidence="1 2">AS_MEX2019</strain>
        <tissue evidence="1">Muscle</tissue>
    </source>
</reference>
<sequence>MRLVFLCKHLTVNIGGDINSSLLGMILHSSKGHMEKYSQHGLTTLSDRLKLTHTHTHTKKDSHMHGHGNYIYTNTTINLTTLLSITSSFAYATLKVCVGWSPEERGLRGQEELSTPWHFPPLLAFVAMT</sequence>
<accession>A0ABV0YN51</accession>
<evidence type="ECO:0000313" key="2">
    <source>
        <dbReference type="Proteomes" id="UP001469553"/>
    </source>
</evidence>
<evidence type="ECO:0000313" key="1">
    <source>
        <dbReference type="EMBL" id="MEQ2295255.1"/>
    </source>
</evidence>
<dbReference type="Proteomes" id="UP001469553">
    <property type="component" value="Unassembled WGS sequence"/>
</dbReference>
<gene>
    <name evidence="1" type="ORF">AMECASPLE_012110</name>
</gene>
<organism evidence="1 2">
    <name type="scientific">Ameca splendens</name>
    <dbReference type="NCBI Taxonomy" id="208324"/>
    <lineage>
        <taxon>Eukaryota</taxon>
        <taxon>Metazoa</taxon>
        <taxon>Chordata</taxon>
        <taxon>Craniata</taxon>
        <taxon>Vertebrata</taxon>
        <taxon>Euteleostomi</taxon>
        <taxon>Actinopterygii</taxon>
        <taxon>Neopterygii</taxon>
        <taxon>Teleostei</taxon>
        <taxon>Neoteleostei</taxon>
        <taxon>Acanthomorphata</taxon>
        <taxon>Ovalentaria</taxon>
        <taxon>Atherinomorphae</taxon>
        <taxon>Cyprinodontiformes</taxon>
        <taxon>Goodeidae</taxon>
        <taxon>Ameca</taxon>
    </lineage>
</organism>
<name>A0ABV0YN51_9TELE</name>
<protein>
    <submittedName>
        <fullName evidence="1">Uncharacterized protein</fullName>
    </submittedName>
</protein>
<comment type="caution">
    <text evidence="1">The sequence shown here is derived from an EMBL/GenBank/DDBJ whole genome shotgun (WGS) entry which is preliminary data.</text>
</comment>
<keyword evidence="2" id="KW-1185">Reference proteome</keyword>